<evidence type="ECO:0000313" key="4">
    <source>
        <dbReference type="Proteomes" id="UP000694545"/>
    </source>
</evidence>
<protein>
    <submittedName>
        <fullName evidence="3">FAM161 centrosomal protein B</fullName>
    </submittedName>
</protein>
<dbReference type="Ensembl" id="ENSVKKT00000017930.1">
    <property type="protein sequence ID" value="ENSVKKP00000017494.1"/>
    <property type="gene ID" value="ENSVKKG00000011973.1"/>
</dbReference>
<proteinExistence type="inferred from homology"/>
<dbReference type="InterPro" id="IPR051655">
    <property type="entry name" value="FAM161"/>
</dbReference>
<dbReference type="PANTHER" id="PTHR21501:SF4">
    <property type="entry name" value="PROTEIN FAM161B"/>
    <property type="match status" value="1"/>
</dbReference>
<dbReference type="InterPro" id="IPR019579">
    <property type="entry name" value="FAM161A/B"/>
</dbReference>
<dbReference type="OMA" id="KCQAMHK"/>
<comment type="similarity">
    <text evidence="1">Belongs to the FAM161 family.</text>
</comment>
<dbReference type="GO" id="GO:0005856">
    <property type="term" value="C:cytoskeleton"/>
    <property type="evidence" value="ECO:0007669"/>
    <property type="project" value="UniProtKB-ARBA"/>
</dbReference>
<dbReference type="AlphaFoldDB" id="A0A8D2L621"/>
<name>A0A8D2L621_VARKO</name>
<dbReference type="PANTHER" id="PTHR21501">
    <property type="entry name" value="PROTEIN FAM-161"/>
    <property type="match status" value="1"/>
</dbReference>
<accession>A0A8D2L621</accession>
<evidence type="ECO:0000256" key="1">
    <source>
        <dbReference type="ARBA" id="ARBA00006663"/>
    </source>
</evidence>
<evidence type="ECO:0000256" key="2">
    <source>
        <dbReference type="ARBA" id="ARBA00023054"/>
    </source>
</evidence>
<organism evidence="3 4">
    <name type="scientific">Varanus komodoensis</name>
    <name type="common">Komodo dragon</name>
    <dbReference type="NCBI Taxonomy" id="61221"/>
    <lineage>
        <taxon>Eukaryota</taxon>
        <taxon>Metazoa</taxon>
        <taxon>Chordata</taxon>
        <taxon>Craniata</taxon>
        <taxon>Vertebrata</taxon>
        <taxon>Euteleostomi</taxon>
        <taxon>Lepidosauria</taxon>
        <taxon>Squamata</taxon>
        <taxon>Bifurcata</taxon>
        <taxon>Unidentata</taxon>
        <taxon>Episquamata</taxon>
        <taxon>Toxicofera</taxon>
        <taxon>Anguimorpha</taxon>
        <taxon>Paleoanguimorpha</taxon>
        <taxon>Varanoidea</taxon>
        <taxon>Varanidae</taxon>
        <taxon>Varanus</taxon>
    </lineage>
</organism>
<dbReference type="GO" id="GO:0044782">
    <property type="term" value="P:cilium organization"/>
    <property type="evidence" value="ECO:0007669"/>
    <property type="project" value="TreeGrafter"/>
</dbReference>
<dbReference type="Pfam" id="PF10595">
    <property type="entry name" value="FAM161A_B"/>
    <property type="match status" value="1"/>
</dbReference>
<keyword evidence="2" id="KW-0175">Coiled coil</keyword>
<dbReference type="Proteomes" id="UP000694545">
    <property type="component" value="Unplaced"/>
</dbReference>
<evidence type="ECO:0000313" key="3">
    <source>
        <dbReference type="Ensembl" id="ENSVKKP00000017494.1"/>
    </source>
</evidence>
<reference evidence="3" key="2">
    <citation type="submission" date="2025-09" db="UniProtKB">
        <authorList>
            <consortium name="Ensembl"/>
        </authorList>
    </citation>
    <scope>IDENTIFICATION</scope>
</reference>
<keyword evidence="4" id="KW-1185">Reference proteome</keyword>
<sequence>GSNVTLPNRGNLLDFLQLAEDTVAASSSGERLYDSLQALKSKNRQCLLELGLMYQAKLENNYKPPKDDKELEDFFQDDARLILPANFYEDLRSGNMRRCNSLTDLSIDSSKNEQNRYSSPQSYLKPWDSSITIPQPFRMTLREAYKKSQLLKSPALIEIETAAYKRQSQEEAECQKQFRAQPVPAHIYLPLYQEIMEKNEIRRKVRTQKRKELLLSMQKPFSFQEKEEKRKEAIKQKVLDILTSNKKSVPKIRKKIPKSTYEPMLGDKLKEAELLRKIRIQMRAKDLLESSWAPIELSNQQKEKESRIASRNREQKLSFLQDNFSFKPRINRSVPDFERLYWEFQLEARSKREIKEATHNKPFQLRTSNLRLTKYSCFQDFHQPSKAPMQRSRSLIGISSLSSNTLPIYITDAVRKRESAIKLLQEGKKDKENEGVHWAELQRKKCQAMQKSVNCRAKAMDPHKSLAETHKEKLKQNLSKDYRRTREYKKQLEEMKMRVKSRPYLFEQVTKRGAREGVERLFRDTLQQFGLNEEFVRNKGRETTDPIGKEELSESQRYFQKTIYNYAENKCTYRTILKLAKKS</sequence>
<reference evidence="3" key="1">
    <citation type="submission" date="2025-08" db="UniProtKB">
        <authorList>
            <consortium name="Ensembl"/>
        </authorList>
    </citation>
    <scope>IDENTIFICATION</scope>
</reference>
<dbReference type="GO" id="GO:0005929">
    <property type="term" value="C:cilium"/>
    <property type="evidence" value="ECO:0007669"/>
    <property type="project" value="TreeGrafter"/>
</dbReference>